<keyword evidence="2" id="KW-1185">Reference proteome</keyword>
<dbReference type="EMBL" id="FOTS01000083">
    <property type="protein sequence ID" value="SFM35015.1"/>
    <property type="molecule type" value="Genomic_DNA"/>
</dbReference>
<accession>A0A1I4Q5S7</accession>
<evidence type="ECO:0000313" key="1">
    <source>
        <dbReference type="EMBL" id="SFM35015.1"/>
    </source>
</evidence>
<reference evidence="2" key="1">
    <citation type="submission" date="2016-10" db="EMBL/GenBank/DDBJ databases">
        <authorList>
            <person name="Varghese N."/>
            <person name="Submissions S."/>
        </authorList>
    </citation>
    <scope>NUCLEOTIDE SEQUENCE [LARGE SCALE GENOMIC DNA]</scope>
    <source>
        <strain evidence="2">DSM 13327</strain>
    </source>
</reference>
<organism evidence="1 2">
    <name type="scientific">Pelosinus propionicus DSM 13327</name>
    <dbReference type="NCBI Taxonomy" id="1123291"/>
    <lineage>
        <taxon>Bacteria</taxon>
        <taxon>Bacillati</taxon>
        <taxon>Bacillota</taxon>
        <taxon>Negativicutes</taxon>
        <taxon>Selenomonadales</taxon>
        <taxon>Sporomusaceae</taxon>
        <taxon>Pelosinus</taxon>
    </lineage>
</organism>
<sequence>MENDLFQQTVINIGPDVVDAVEVFLYRNLSAIISPNPSIILTPTFRAALQVALNDIGIRHNIGLADDLKDILDIFITDNAGIISVSTTP</sequence>
<gene>
    <name evidence="1" type="ORF">SAMN04490355_108313</name>
</gene>
<name>A0A1I4Q5S7_9FIRM</name>
<dbReference type="OrthoDB" id="1684066at2"/>
<proteinExistence type="predicted"/>
<dbReference type="AlphaFoldDB" id="A0A1I4Q5S7"/>
<protein>
    <submittedName>
        <fullName evidence="1">Uncharacterized protein</fullName>
    </submittedName>
</protein>
<dbReference type="RefSeq" id="WP_090944332.1">
    <property type="nucleotide sequence ID" value="NZ_FOTS01000083.1"/>
</dbReference>
<dbReference type="Proteomes" id="UP000199520">
    <property type="component" value="Unassembled WGS sequence"/>
</dbReference>
<evidence type="ECO:0000313" key="2">
    <source>
        <dbReference type="Proteomes" id="UP000199520"/>
    </source>
</evidence>